<dbReference type="Gene3D" id="1.10.10.60">
    <property type="entry name" value="Homeodomain-like"/>
    <property type="match status" value="1"/>
</dbReference>
<organism evidence="6 7">
    <name type="scientific">Lentzea fradiae</name>
    <dbReference type="NCBI Taxonomy" id="200378"/>
    <lineage>
        <taxon>Bacteria</taxon>
        <taxon>Bacillati</taxon>
        <taxon>Actinomycetota</taxon>
        <taxon>Actinomycetes</taxon>
        <taxon>Pseudonocardiales</taxon>
        <taxon>Pseudonocardiaceae</taxon>
        <taxon>Lentzea</taxon>
    </lineage>
</organism>
<dbReference type="OrthoDB" id="2570341at2"/>
<dbReference type="Pfam" id="PF02909">
    <property type="entry name" value="TetR_C_1"/>
    <property type="match status" value="1"/>
</dbReference>
<accession>A0A1G7K2J7</accession>
<dbReference type="InterPro" id="IPR001647">
    <property type="entry name" value="HTH_TetR"/>
</dbReference>
<dbReference type="EMBL" id="FNCC01000001">
    <property type="protein sequence ID" value="SDF30999.1"/>
    <property type="molecule type" value="Genomic_DNA"/>
</dbReference>
<reference evidence="7" key="1">
    <citation type="submission" date="2016-10" db="EMBL/GenBank/DDBJ databases">
        <authorList>
            <person name="Varghese N."/>
            <person name="Submissions S."/>
        </authorList>
    </citation>
    <scope>NUCLEOTIDE SEQUENCE [LARGE SCALE GENOMIC DNA]</scope>
    <source>
        <strain evidence="7">CGMCC 4.3506</strain>
    </source>
</reference>
<protein>
    <submittedName>
        <fullName evidence="6">Transcriptional regulator, TetR family</fullName>
    </submittedName>
</protein>
<dbReference type="InterPro" id="IPR009057">
    <property type="entry name" value="Homeodomain-like_sf"/>
</dbReference>
<keyword evidence="3" id="KW-0804">Transcription</keyword>
<dbReference type="PROSITE" id="PS50977">
    <property type="entry name" value="HTH_TETR_2"/>
    <property type="match status" value="1"/>
</dbReference>
<dbReference type="GO" id="GO:0045892">
    <property type="term" value="P:negative regulation of DNA-templated transcription"/>
    <property type="evidence" value="ECO:0007669"/>
    <property type="project" value="InterPro"/>
</dbReference>
<feature type="DNA-binding region" description="H-T-H motif" evidence="4">
    <location>
        <begin position="31"/>
        <end position="50"/>
    </location>
</feature>
<evidence type="ECO:0000313" key="6">
    <source>
        <dbReference type="EMBL" id="SDF30999.1"/>
    </source>
</evidence>
<name>A0A1G7K2J7_9PSEU</name>
<dbReference type="InterPro" id="IPR036271">
    <property type="entry name" value="Tet_transcr_reg_TetR-rel_C_sf"/>
</dbReference>
<dbReference type="Gene3D" id="1.10.357.10">
    <property type="entry name" value="Tetracycline Repressor, domain 2"/>
    <property type="match status" value="1"/>
</dbReference>
<evidence type="ECO:0000256" key="1">
    <source>
        <dbReference type="ARBA" id="ARBA00023015"/>
    </source>
</evidence>
<keyword evidence="1" id="KW-0805">Transcription regulation</keyword>
<dbReference type="SUPFAM" id="SSF48498">
    <property type="entry name" value="Tetracyclin repressor-like, C-terminal domain"/>
    <property type="match status" value="1"/>
</dbReference>
<dbReference type="RefSeq" id="WP_090044303.1">
    <property type="nucleotide sequence ID" value="NZ_FNCC01000001.1"/>
</dbReference>
<dbReference type="AlphaFoldDB" id="A0A1G7K2J7"/>
<dbReference type="STRING" id="200378.SAMN05216553_10131"/>
<evidence type="ECO:0000256" key="2">
    <source>
        <dbReference type="ARBA" id="ARBA00023125"/>
    </source>
</evidence>
<dbReference type="PANTHER" id="PTHR30055">
    <property type="entry name" value="HTH-TYPE TRANSCRIPTIONAL REGULATOR RUTR"/>
    <property type="match status" value="1"/>
</dbReference>
<keyword evidence="7" id="KW-1185">Reference proteome</keyword>
<dbReference type="GO" id="GO:0000976">
    <property type="term" value="F:transcription cis-regulatory region binding"/>
    <property type="evidence" value="ECO:0007669"/>
    <property type="project" value="TreeGrafter"/>
</dbReference>
<evidence type="ECO:0000313" key="7">
    <source>
        <dbReference type="Proteomes" id="UP000199623"/>
    </source>
</evidence>
<dbReference type="Pfam" id="PF00440">
    <property type="entry name" value="TetR_N"/>
    <property type="match status" value="1"/>
</dbReference>
<gene>
    <name evidence="6" type="ORF">SAMN05216553_10131</name>
</gene>
<sequence>MKRGRKPAIDAADITRAAVAVADAEGLAAVSMARVAQELGNSTMALYRHVKSKDELLALMADAAFDEPPPLPDGDWSVKLGFWAKGVLAGVRRRPWFLQIPPSGPPSGPKSLAWFDSALRALEDTPLSEGEKVGVVMGLMTFVHGEAWLGVGLRQGFEDDPARFSGQYGQRLREVVDPRRMPALAKVVAAGVFDADELFDAAETTEDFEFGLRLFLDGVAAHIARRS</sequence>
<evidence type="ECO:0000256" key="4">
    <source>
        <dbReference type="PROSITE-ProRule" id="PRU00335"/>
    </source>
</evidence>
<dbReference type="GO" id="GO:0003700">
    <property type="term" value="F:DNA-binding transcription factor activity"/>
    <property type="evidence" value="ECO:0007669"/>
    <property type="project" value="TreeGrafter"/>
</dbReference>
<dbReference type="PANTHER" id="PTHR30055:SF151">
    <property type="entry name" value="TRANSCRIPTIONAL REGULATORY PROTEIN"/>
    <property type="match status" value="1"/>
</dbReference>
<dbReference type="Proteomes" id="UP000199623">
    <property type="component" value="Unassembled WGS sequence"/>
</dbReference>
<proteinExistence type="predicted"/>
<keyword evidence="2 4" id="KW-0238">DNA-binding</keyword>
<evidence type="ECO:0000256" key="3">
    <source>
        <dbReference type="ARBA" id="ARBA00023163"/>
    </source>
</evidence>
<evidence type="ECO:0000259" key="5">
    <source>
        <dbReference type="PROSITE" id="PS50977"/>
    </source>
</evidence>
<dbReference type="InterPro" id="IPR050109">
    <property type="entry name" value="HTH-type_TetR-like_transc_reg"/>
</dbReference>
<dbReference type="SUPFAM" id="SSF46689">
    <property type="entry name" value="Homeodomain-like"/>
    <property type="match status" value="1"/>
</dbReference>
<dbReference type="InterPro" id="IPR004111">
    <property type="entry name" value="Repressor_TetR_C"/>
</dbReference>
<feature type="domain" description="HTH tetR-type" evidence="5">
    <location>
        <begin position="8"/>
        <end position="68"/>
    </location>
</feature>